<dbReference type="EMBL" id="JANUGX010000009">
    <property type="protein sequence ID" value="MCS0589485.1"/>
    <property type="molecule type" value="Genomic_DNA"/>
</dbReference>
<comment type="caution">
    <text evidence="1">The sequence shown here is derived from an EMBL/GenBank/DDBJ whole genome shotgun (WGS) entry which is preliminary data.</text>
</comment>
<name>A0ABT2A6N3_9BURK</name>
<accession>A0ABT2A6N3</accession>
<evidence type="ECO:0000313" key="1">
    <source>
        <dbReference type="EMBL" id="MCS0589485.1"/>
    </source>
</evidence>
<keyword evidence="2" id="KW-1185">Reference proteome</keyword>
<dbReference type="Gene3D" id="3.90.1720.10">
    <property type="entry name" value="endopeptidase domain like (from Nostoc punctiforme)"/>
    <property type="match status" value="1"/>
</dbReference>
<reference evidence="1 2" key="1">
    <citation type="submission" date="2022-08" db="EMBL/GenBank/DDBJ databases">
        <title>Reclassification of Massilia species as members of the genera Telluria, Duganella, Pseudoduganella, Mokoshia gen. nov. and Zemynaea gen. nov. using orthogonal and non-orthogonal genome-based approaches.</title>
        <authorList>
            <person name="Bowman J.P."/>
        </authorList>
    </citation>
    <scope>NUCLEOTIDE SEQUENCE [LARGE SCALE GENOMIC DNA]</scope>
    <source>
        <strain evidence="1 2">LMG 28164</strain>
    </source>
</reference>
<gene>
    <name evidence="1" type="ORF">NX782_09720</name>
</gene>
<dbReference type="Proteomes" id="UP001205560">
    <property type="component" value="Unassembled WGS sequence"/>
</dbReference>
<organism evidence="1 2">
    <name type="scientific">Massilia norwichensis</name>
    <dbReference type="NCBI Taxonomy" id="1442366"/>
    <lineage>
        <taxon>Bacteria</taxon>
        <taxon>Pseudomonadati</taxon>
        <taxon>Pseudomonadota</taxon>
        <taxon>Betaproteobacteria</taxon>
        <taxon>Burkholderiales</taxon>
        <taxon>Oxalobacteraceae</taxon>
        <taxon>Telluria group</taxon>
        <taxon>Massilia</taxon>
    </lineage>
</organism>
<proteinExistence type="predicted"/>
<protein>
    <submittedName>
        <fullName evidence="1">CHAP domain-containing protein</fullName>
    </submittedName>
</protein>
<evidence type="ECO:0000313" key="2">
    <source>
        <dbReference type="Proteomes" id="UP001205560"/>
    </source>
</evidence>
<dbReference type="RefSeq" id="WP_258845248.1">
    <property type="nucleotide sequence ID" value="NZ_JANUGX010000009.1"/>
</dbReference>
<sequence length="129" mass="14489">MAAVNVDKFTEHLRNNADQTGYGNGRCAYFVRQALAAGGYEPASWPVHAKDWGPSLLRAGFKLVKVKSLSTFKPMKGDVAVIQATSHRKSGHIQGFDGRNWISDFVQRNGFWPGQEYRKETPAYVIYRP</sequence>